<organism evidence="7 8">
    <name type="scientific">Cedecea lapagei</name>
    <dbReference type="NCBI Taxonomy" id="158823"/>
    <lineage>
        <taxon>Bacteria</taxon>
        <taxon>Pseudomonadati</taxon>
        <taxon>Pseudomonadota</taxon>
        <taxon>Gammaproteobacteria</taxon>
        <taxon>Enterobacterales</taxon>
        <taxon>Enterobacteriaceae</taxon>
        <taxon>Cedecea</taxon>
    </lineage>
</organism>
<feature type="domain" description="Amidohydrolase-related" evidence="6">
    <location>
        <begin position="52"/>
        <end position="430"/>
    </location>
</feature>
<dbReference type="InterPro" id="IPR032466">
    <property type="entry name" value="Metal_Hydrolase"/>
</dbReference>
<evidence type="ECO:0000256" key="4">
    <source>
        <dbReference type="ARBA" id="ARBA00022723"/>
    </source>
</evidence>
<dbReference type="GO" id="GO:0046872">
    <property type="term" value="F:metal ion binding"/>
    <property type="evidence" value="ECO:0007669"/>
    <property type="project" value="UniProtKB-KW"/>
</dbReference>
<dbReference type="RefSeq" id="WP_126356870.1">
    <property type="nucleotide sequence ID" value="NZ_LR134201.1"/>
</dbReference>
<dbReference type="SUPFAM" id="SSF51338">
    <property type="entry name" value="Composite domain of metallo-dependent hydrolases"/>
    <property type="match status" value="1"/>
</dbReference>
<dbReference type="PROSITE" id="PS00483">
    <property type="entry name" value="DIHYDROOROTASE_2"/>
    <property type="match status" value="1"/>
</dbReference>
<reference evidence="7 8" key="1">
    <citation type="submission" date="2018-12" db="EMBL/GenBank/DDBJ databases">
        <authorList>
            <consortium name="Pathogen Informatics"/>
        </authorList>
    </citation>
    <scope>NUCLEOTIDE SEQUENCE [LARGE SCALE GENOMIC DNA]</scope>
    <source>
        <strain evidence="7 8">NCTC11466</strain>
    </source>
</reference>
<dbReference type="KEGG" id="clap:NCTC11466_02907"/>
<comment type="similarity">
    <text evidence="3">Belongs to the metallo-dependent hydrolases superfamily. DHOase family. Class I DHOase subfamily.</text>
</comment>
<evidence type="ECO:0000313" key="8">
    <source>
        <dbReference type="Proteomes" id="UP000274122"/>
    </source>
</evidence>
<dbReference type="OrthoDB" id="5687299at2"/>
<evidence type="ECO:0000256" key="1">
    <source>
        <dbReference type="ARBA" id="ARBA00001947"/>
    </source>
</evidence>
<evidence type="ECO:0000256" key="2">
    <source>
        <dbReference type="ARBA" id="ARBA00002368"/>
    </source>
</evidence>
<dbReference type="PANTHER" id="PTHR43668">
    <property type="entry name" value="ALLANTOINASE"/>
    <property type="match status" value="1"/>
</dbReference>
<dbReference type="InterPro" id="IPR011059">
    <property type="entry name" value="Metal-dep_hydrolase_composite"/>
</dbReference>
<dbReference type="InterPro" id="IPR050138">
    <property type="entry name" value="DHOase/Allantoinase_Hydrolase"/>
</dbReference>
<dbReference type="InterPro" id="IPR002195">
    <property type="entry name" value="Dihydroorotase_CS"/>
</dbReference>
<keyword evidence="8" id="KW-1185">Reference proteome</keyword>
<dbReference type="AlphaFoldDB" id="A0A3S4IIZ7"/>
<evidence type="ECO:0000256" key="5">
    <source>
        <dbReference type="ARBA" id="ARBA00022801"/>
    </source>
</evidence>
<dbReference type="NCBIfam" id="NF006688">
    <property type="entry name" value="PRK09236.1"/>
    <property type="match status" value="1"/>
</dbReference>
<dbReference type="EMBL" id="LR134201">
    <property type="protein sequence ID" value="VEB98903.1"/>
    <property type="molecule type" value="Genomic_DNA"/>
</dbReference>
<dbReference type="CDD" id="cd01318">
    <property type="entry name" value="DHOase_IIb"/>
    <property type="match status" value="1"/>
</dbReference>
<dbReference type="PANTHER" id="PTHR43668:SF4">
    <property type="entry name" value="ALLANTOINASE"/>
    <property type="match status" value="1"/>
</dbReference>
<keyword evidence="5 7" id="KW-0378">Hydrolase</keyword>
<keyword evidence="4" id="KW-0479">Metal-binding</keyword>
<dbReference type="Pfam" id="PF01979">
    <property type="entry name" value="Amidohydro_1"/>
    <property type="match status" value="1"/>
</dbReference>
<comment type="cofactor">
    <cofactor evidence="1">
        <name>Zn(2+)</name>
        <dbReference type="ChEBI" id="CHEBI:29105"/>
    </cofactor>
</comment>
<comment type="function">
    <text evidence="2">Catalyzes the reversible cyclization of carbamoyl aspartate to dihydroorotate.</text>
</comment>
<evidence type="ECO:0000259" key="6">
    <source>
        <dbReference type="Pfam" id="PF01979"/>
    </source>
</evidence>
<dbReference type="GO" id="GO:0006145">
    <property type="term" value="P:purine nucleobase catabolic process"/>
    <property type="evidence" value="ECO:0007669"/>
    <property type="project" value="TreeGrafter"/>
</dbReference>
<dbReference type="GO" id="GO:0004151">
    <property type="term" value="F:dihydroorotase activity"/>
    <property type="evidence" value="ECO:0007669"/>
    <property type="project" value="UniProtKB-EC"/>
</dbReference>
<accession>A0A3S4IIZ7</accession>
<dbReference type="GO" id="GO:0004038">
    <property type="term" value="F:allantoinase activity"/>
    <property type="evidence" value="ECO:0007669"/>
    <property type="project" value="TreeGrafter"/>
</dbReference>
<evidence type="ECO:0000256" key="3">
    <source>
        <dbReference type="ARBA" id="ARBA00010286"/>
    </source>
</evidence>
<sequence length="449" mass="49524">MKPLLLTNALIINEDRRHHADLLIVNGRIEKIAATISPQQTWSVLDLNGKWLLPGMIDDQVHFREPGLMHKGTLASESRAAVMGGITSYMEMPNVSPPTTTRQALQDKFQRASECSLANYSFYFGATNDNLEELKALATGAACGVKVFMGASTGNMLVDDERTLEAIFQYAPGLVATHCEDTPTIKHNEALWRTRYGVQIPAEEHAAIRSVEACLLSSSRAVALAKKHGTRLHVLHITTADELALFEPAPTLADLRRKTITAEACIHHLYFNKDDYATLGHRLKCNPSVKGAEHQQALWQAVRAGVIDIIATDHAPHLLAEKQSDYFAAPSGLPLVQHALPALLDLCARDIFTPELIVRKTSHAVAERFQIKDRGYIREGYWADLAAINPWKRASIDGSNIAYKCGWSPFEGHSLLGGVVENTFVNGRLVWDGESVMQGVYGSALEFNR</sequence>
<gene>
    <name evidence="7" type="primary">pyrC_2</name>
    <name evidence="7" type="ORF">NCTC11466_02907</name>
</gene>
<dbReference type="Proteomes" id="UP000274122">
    <property type="component" value="Chromosome"/>
</dbReference>
<dbReference type="SUPFAM" id="SSF51556">
    <property type="entry name" value="Metallo-dependent hydrolases"/>
    <property type="match status" value="1"/>
</dbReference>
<dbReference type="EC" id="3.5.2.3" evidence="7"/>
<evidence type="ECO:0000313" key="7">
    <source>
        <dbReference type="EMBL" id="VEB98903.1"/>
    </source>
</evidence>
<protein>
    <submittedName>
        <fullName evidence="7">Dihydroorotase</fullName>
        <ecNumber evidence="7">3.5.2.3</ecNumber>
    </submittedName>
</protein>
<dbReference type="Gene3D" id="3.20.20.140">
    <property type="entry name" value="Metal-dependent hydrolases"/>
    <property type="match status" value="1"/>
</dbReference>
<dbReference type="Gene3D" id="2.30.40.10">
    <property type="entry name" value="Urease, subunit C, domain 1"/>
    <property type="match status" value="1"/>
</dbReference>
<dbReference type="InterPro" id="IPR006680">
    <property type="entry name" value="Amidohydro-rel"/>
</dbReference>
<name>A0A3S4IIZ7_9ENTR</name>
<proteinExistence type="inferred from homology"/>
<dbReference type="GO" id="GO:0005737">
    <property type="term" value="C:cytoplasm"/>
    <property type="evidence" value="ECO:0007669"/>
    <property type="project" value="TreeGrafter"/>
</dbReference>